<reference evidence="2" key="1">
    <citation type="submission" date="2014-09" db="EMBL/GenBank/DDBJ databases">
        <authorList>
            <person name="Sharma Rahul"/>
            <person name="Thines Marco"/>
        </authorList>
    </citation>
    <scope>NUCLEOTIDE SEQUENCE [LARGE SCALE GENOMIC DNA]</scope>
</reference>
<dbReference type="GeneID" id="36406611"/>
<dbReference type="Gene3D" id="2.60.120.180">
    <property type="match status" value="1"/>
</dbReference>
<organism evidence="1 2">
    <name type="scientific">Plasmopara halstedii</name>
    <name type="common">Downy mildew of sunflower</name>
    <dbReference type="NCBI Taxonomy" id="4781"/>
    <lineage>
        <taxon>Eukaryota</taxon>
        <taxon>Sar</taxon>
        <taxon>Stramenopiles</taxon>
        <taxon>Oomycota</taxon>
        <taxon>Peronosporomycetes</taxon>
        <taxon>Peronosporales</taxon>
        <taxon>Peronosporaceae</taxon>
        <taxon>Plasmopara</taxon>
    </lineage>
</organism>
<dbReference type="EMBL" id="CCYD01000553">
    <property type="protein sequence ID" value="CEG41192.1"/>
    <property type="molecule type" value="Genomic_DNA"/>
</dbReference>
<dbReference type="RefSeq" id="XP_024577561.1">
    <property type="nucleotide sequence ID" value="XM_024726934.1"/>
</dbReference>
<protein>
    <submittedName>
        <fullName evidence="1">Glycoside hydrolase, family 12</fullName>
    </submittedName>
</protein>
<dbReference type="InterPro" id="IPR013319">
    <property type="entry name" value="GH11/12"/>
</dbReference>
<dbReference type="Proteomes" id="UP000054928">
    <property type="component" value="Unassembled WGS sequence"/>
</dbReference>
<keyword evidence="2" id="KW-1185">Reference proteome</keyword>
<proteinExistence type="predicted"/>
<keyword evidence="1" id="KW-0378">Hydrolase</keyword>
<dbReference type="GO" id="GO:0004553">
    <property type="term" value="F:hydrolase activity, hydrolyzing O-glycosyl compounds"/>
    <property type="evidence" value="ECO:0007669"/>
    <property type="project" value="InterPro"/>
</dbReference>
<dbReference type="InterPro" id="IPR013320">
    <property type="entry name" value="ConA-like_dom_sf"/>
</dbReference>
<evidence type="ECO:0000313" key="1">
    <source>
        <dbReference type="EMBL" id="CEG41192.1"/>
    </source>
</evidence>
<sequence>MIVGSADPSVAPVEILVWMTGQGGYTPEKALGKSTEYAVINGGLYDKYRRSKLVWYVPRMGMFNYGGDLFLFLNDSLTSSDISIDDYVHKVQAVTEIITANDARFTVSNFSAQIL</sequence>
<evidence type="ECO:0000313" key="2">
    <source>
        <dbReference type="Proteomes" id="UP000054928"/>
    </source>
</evidence>
<dbReference type="AlphaFoldDB" id="A0A0P1AK46"/>
<dbReference type="SUPFAM" id="SSF49899">
    <property type="entry name" value="Concanavalin A-like lectins/glucanases"/>
    <property type="match status" value="1"/>
</dbReference>
<name>A0A0P1AK46_PLAHL</name>
<dbReference type="OrthoDB" id="95118at2759"/>
<accession>A0A0P1AK46</accession>